<dbReference type="AlphaFoldDB" id="A0A5C2S3G5"/>
<proteinExistence type="predicted"/>
<dbReference type="EMBL" id="ML122281">
    <property type="protein sequence ID" value="RPD57374.1"/>
    <property type="molecule type" value="Genomic_DNA"/>
</dbReference>
<reference evidence="1" key="1">
    <citation type="journal article" date="2018" name="Genome Biol. Evol.">
        <title>Genomics and development of Lentinus tigrinus, a white-rot wood-decaying mushroom with dimorphic fruiting bodies.</title>
        <authorList>
            <person name="Wu B."/>
            <person name="Xu Z."/>
            <person name="Knudson A."/>
            <person name="Carlson A."/>
            <person name="Chen N."/>
            <person name="Kovaka S."/>
            <person name="LaButti K."/>
            <person name="Lipzen A."/>
            <person name="Pennachio C."/>
            <person name="Riley R."/>
            <person name="Schakwitz W."/>
            <person name="Umezawa K."/>
            <person name="Ohm R.A."/>
            <person name="Grigoriev I.V."/>
            <person name="Nagy L.G."/>
            <person name="Gibbons J."/>
            <person name="Hibbett D."/>
        </authorList>
    </citation>
    <scope>NUCLEOTIDE SEQUENCE [LARGE SCALE GENOMIC DNA]</scope>
    <source>
        <strain evidence="1">ALCF2SS1-6</strain>
    </source>
</reference>
<dbReference type="Proteomes" id="UP000313359">
    <property type="component" value="Unassembled WGS sequence"/>
</dbReference>
<organism evidence="1 2">
    <name type="scientific">Lentinus tigrinus ALCF2SS1-6</name>
    <dbReference type="NCBI Taxonomy" id="1328759"/>
    <lineage>
        <taxon>Eukaryota</taxon>
        <taxon>Fungi</taxon>
        <taxon>Dikarya</taxon>
        <taxon>Basidiomycota</taxon>
        <taxon>Agaricomycotina</taxon>
        <taxon>Agaricomycetes</taxon>
        <taxon>Polyporales</taxon>
        <taxon>Polyporaceae</taxon>
        <taxon>Lentinus</taxon>
    </lineage>
</organism>
<sequence>MSSTARALIACQDVMEEIFVHLTPVWDVSVDDPALTRAYRRKQRCALLACATASRAISTYAISALWRVLDDLTLLLKLMPSVRGNPLHLHDTHIDDTEWNTLQSYAQLVRELKYTEPRPKVHYSMWRILAQKLKGEPLLPRLQRLEVSAAPPDPSAGLLVISPSIQSLRVYAARYGEYAVNSDGTTLLNALFVALCSGGTEVPPILAGATPTVTRHLQSMGRLAHLQAIDVFEYGAVMHYSTMQALSTLENLRSLGVWVNFQDADSLMPSQEGFEALESFTVRGELDHVYQAIQMAGSPRLRKLGIAPTMKADVGEFRTFLAGVQRAIPSELSTLQLYPGFTATSAPLSLSSILEPLCTLRHLRELSCQFYTYPKDPSAEDIAAIATAWPDLRSLCIVYYEEKPYAREPIPFSALIDLAERCPSLQSIALTNIDIRLQSPPSSVPRLEQSCVGYLQLDNVIGALDADLLALALVVERLFPNLRMPRYIRYDVTSLPLWERVLHIVAGIQAARRMSH</sequence>
<gene>
    <name evidence="1" type="ORF">L227DRAFT_229654</name>
</gene>
<dbReference type="InterPro" id="IPR032675">
    <property type="entry name" value="LRR_dom_sf"/>
</dbReference>
<dbReference type="Gene3D" id="3.80.10.10">
    <property type="entry name" value="Ribonuclease Inhibitor"/>
    <property type="match status" value="1"/>
</dbReference>
<protein>
    <recommendedName>
        <fullName evidence="3">F-box domain-containing protein</fullName>
    </recommendedName>
</protein>
<evidence type="ECO:0000313" key="1">
    <source>
        <dbReference type="EMBL" id="RPD57374.1"/>
    </source>
</evidence>
<evidence type="ECO:0000313" key="2">
    <source>
        <dbReference type="Proteomes" id="UP000313359"/>
    </source>
</evidence>
<evidence type="ECO:0008006" key="3">
    <source>
        <dbReference type="Google" id="ProtNLM"/>
    </source>
</evidence>
<accession>A0A5C2S3G5</accession>
<dbReference type="OrthoDB" id="2801180at2759"/>
<keyword evidence="2" id="KW-1185">Reference proteome</keyword>
<name>A0A5C2S3G5_9APHY</name>